<feature type="transmembrane region" description="Helical" evidence="6">
    <location>
        <begin position="117"/>
        <end position="138"/>
    </location>
</feature>
<dbReference type="EMBL" id="WKJJ01000005">
    <property type="protein sequence ID" value="MRV72053.1"/>
    <property type="molecule type" value="Genomic_DNA"/>
</dbReference>
<feature type="transmembrane region" description="Helical" evidence="6">
    <location>
        <begin position="150"/>
        <end position="172"/>
    </location>
</feature>
<feature type="transmembrane region" description="Helical" evidence="6">
    <location>
        <begin position="253"/>
        <end position="273"/>
    </location>
</feature>
<comment type="subcellular location">
    <subcellularLocation>
        <location evidence="1">Membrane</location>
        <topology evidence="1">Multi-pass membrane protein</topology>
    </subcellularLocation>
</comment>
<dbReference type="Pfam" id="PF07690">
    <property type="entry name" value="MFS_1"/>
    <property type="match status" value="1"/>
</dbReference>
<dbReference type="AlphaFoldDB" id="A0A7X2IM88"/>
<gene>
    <name evidence="8" type="ORF">GJ700_10040</name>
</gene>
<evidence type="ECO:0000313" key="8">
    <source>
        <dbReference type="EMBL" id="MRV72053.1"/>
    </source>
</evidence>
<dbReference type="SUPFAM" id="SSF103473">
    <property type="entry name" value="MFS general substrate transporter"/>
    <property type="match status" value="1"/>
</dbReference>
<evidence type="ECO:0000259" key="7">
    <source>
        <dbReference type="PROSITE" id="PS50850"/>
    </source>
</evidence>
<evidence type="ECO:0000313" key="9">
    <source>
        <dbReference type="Proteomes" id="UP000446768"/>
    </source>
</evidence>
<evidence type="ECO:0000256" key="6">
    <source>
        <dbReference type="SAM" id="Phobius"/>
    </source>
</evidence>
<evidence type="ECO:0000256" key="3">
    <source>
        <dbReference type="ARBA" id="ARBA00022692"/>
    </source>
</evidence>
<keyword evidence="3 6" id="KW-0812">Transmembrane</keyword>
<accession>A0A7X2IM88</accession>
<dbReference type="InterPro" id="IPR020846">
    <property type="entry name" value="MFS_dom"/>
</dbReference>
<dbReference type="GO" id="GO:0016020">
    <property type="term" value="C:membrane"/>
    <property type="evidence" value="ECO:0007669"/>
    <property type="project" value="UniProtKB-SubCell"/>
</dbReference>
<keyword evidence="5 6" id="KW-0472">Membrane</keyword>
<dbReference type="RefSeq" id="WP_154373211.1">
    <property type="nucleotide sequence ID" value="NZ_WKJJ01000005.1"/>
</dbReference>
<reference evidence="8 9" key="1">
    <citation type="submission" date="2019-11" db="EMBL/GenBank/DDBJ databases">
        <title>Novel species isolated from a subtropical stream in China.</title>
        <authorList>
            <person name="Lu H."/>
        </authorList>
    </citation>
    <scope>NUCLEOTIDE SEQUENCE [LARGE SCALE GENOMIC DNA]</scope>
    <source>
        <strain evidence="8 9">FT92W</strain>
    </source>
</reference>
<feature type="transmembrane region" description="Helical" evidence="6">
    <location>
        <begin position="61"/>
        <end position="80"/>
    </location>
</feature>
<dbReference type="FunFam" id="1.20.1250.20:FF:000018">
    <property type="entry name" value="MFS transporter permease"/>
    <property type="match status" value="1"/>
</dbReference>
<feature type="transmembrane region" description="Helical" evidence="6">
    <location>
        <begin position="184"/>
        <end position="206"/>
    </location>
</feature>
<feature type="transmembrane region" description="Helical" evidence="6">
    <location>
        <begin position="285"/>
        <end position="306"/>
    </location>
</feature>
<keyword evidence="2" id="KW-0813">Transport</keyword>
<evidence type="ECO:0000256" key="4">
    <source>
        <dbReference type="ARBA" id="ARBA00022989"/>
    </source>
</evidence>
<feature type="transmembrane region" description="Helical" evidence="6">
    <location>
        <begin position="22"/>
        <end position="39"/>
    </location>
</feature>
<proteinExistence type="predicted"/>
<protein>
    <submittedName>
        <fullName evidence="8">MFS transporter</fullName>
    </submittedName>
</protein>
<feature type="transmembrane region" description="Helical" evidence="6">
    <location>
        <begin position="92"/>
        <end position="111"/>
    </location>
</feature>
<evidence type="ECO:0000256" key="5">
    <source>
        <dbReference type="ARBA" id="ARBA00023136"/>
    </source>
</evidence>
<keyword evidence="4 6" id="KW-1133">Transmembrane helix</keyword>
<dbReference type="PANTHER" id="PTHR43791:SF36">
    <property type="entry name" value="TRANSPORTER, PUTATIVE (AFU_ORTHOLOGUE AFUA_6G08340)-RELATED"/>
    <property type="match status" value="1"/>
</dbReference>
<dbReference type="PANTHER" id="PTHR43791">
    <property type="entry name" value="PERMEASE-RELATED"/>
    <property type="match status" value="1"/>
</dbReference>
<feature type="transmembrane region" description="Helical" evidence="6">
    <location>
        <begin position="344"/>
        <end position="364"/>
    </location>
</feature>
<sequence length="445" mass="48561">MNIQDHTQEHNARLEAETIRKVTWRLIPFLMVCYLLAFIDRGNIGMAALQMNHDLGITPKIFGFAGSLFFISYFLFEVPSNLALQKFGARKWIARIMITWGIVTASTALVQGQTSLFIMRFLLGAAEAGFFPGVLLYLTYWIPAAYRGRLIAIFMVAVPMASFIGSPLSAMLLETDGMLGLRGWHWLFILEGIPTVLIGLVCLFYLTDRPEQARWLTEEQRNWLSARMAQERAAKKTSSAHLTIWQLFRSKEVLGMALICATASSAGSVLGIWQPQLIKSFGLTVMQTGLVNAIPYVIASVVMVWWGRHSDKNNERRWHTAIPLALIALGMLGTLLSASLVTTMMLLSCVLTGAYSFKGPFWALSSTWLSSATAAAGLAAINAVSNLIGGGLMINVYGWIKEETGSHALALTPIAALAVCSIITLLALSNGARQAARNAAANAAA</sequence>
<comment type="caution">
    <text evidence="8">The sequence shown here is derived from an EMBL/GenBank/DDBJ whole genome shotgun (WGS) entry which is preliminary data.</text>
</comment>
<feature type="domain" description="Major facilitator superfamily (MFS) profile" evidence="7">
    <location>
        <begin position="26"/>
        <end position="433"/>
    </location>
</feature>
<dbReference type="GO" id="GO:0022857">
    <property type="term" value="F:transmembrane transporter activity"/>
    <property type="evidence" value="ECO:0007669"/>
    <property type="project" value="InterPro"/>
</dbReference>
<evidence type="ECO:0000256" key="2">
    <source>
        <dbReference type="ARBA" id="ARBA00022448"/>
    </source>
</evidence>
<keyword evidence="9" id="KW-1185">Reference proteome</keyword>
<dbReference type="InterPro" id="IPR011701">
    <property type="entry name" value="MFS"/>
</dbReference>
<dbReference type="Gene3D" id="1.20.1250.20">
    <property type="entry name" value="MFS general substrate transporter like domains"/>
    <property type="match status" value="2"/>
</dbReference>
<dbReference type="InterPro" id="IPR036259">
    <property type="entry name" value="MFS_trans_sf"/>
</dbReference>
<evidence type="ECO:0000256" key="1">
    <source>
        <dbReference type="ARBA" id="ARBA00004141"/>
    </source>
</evidence>
<organism evidence="8 9">
    <name type="scientific">Pseudoduganella rivuli</name>
    <dbReference type="NCBI Taxonomy" id="2666085"/>
    <lineage>
        <taxon>Bacteria</taxon>
        <taxon>Pseudomonadati</taxon>
        <taxon>Pseudomonadota</taxon>
        <taxon>Betaproteobacteria</taxon>
        <taxon>Burkholderiales</taxon>
        <taxon>Oxalobacteraceae</taxon>
        <taxon>Telluria group</taxon>
        <taxon>Pseudoduganella</taxon>
    </lineage>
</organism>
<dbReference type="CDD" id="cd17319">
    <property type="entry name" value="MFS_ExuT_GudP_like"/>
    <property type="match status" value="1"/>
</dbReference>
<feature type="transmembrane region" description="Helical" evidence="6">
    <location>
        <begin position="376"/>
        <end position="400"/>
    </location>
</feature>
<name>A0A7X2IM88_9BURK</name>
<feature type="transmembrane region" description="Helical" evidence="6">
    <location>
        <begin position="318"/>
        <end position="338"/>
    </location>
</feature>
<dbReference type="PROSITE" id="PS50850">
    <property type="entry name" value="MFS"/>
    <property type="match status" value="1"/>
</dbReference>
<feature type="transmembrane region" description="Helical" evidence="6">
    <location>
        <begin position="406"/>
        <end position="428"/>
    </location>
</feature>
<dbReference type="Proteomes" id="UP000446768">
    <property type="component" value="Unassembled WGS sequence"/>
</dbReference>